<protein>
    <recommendedName>
        <fullName evidence="6">Coiled-coil domain-containing protein 15</fullName>
    </recommendedName>
</protein>
<dbReference type="AlphaFoldDB" id="R7UV17"/>
<organism evidence="3">
    <name type="scientific">Capitella teleta</name>
    <name type="common">Polychaete worm</name>
    <dbReference type="NCBI Taxonomy" id="283909"/>
    <lineage>
        <taxon>Eukaryota</taxon>
        <taxon>Metazoa</taxon>
        <taxon>Spiralia</taxon>
        <taxon>Lophotrochozoa</taxon>
        <taxon>Annelida</taxon>
        <taxon>Polychaeta</taxon>
        <taxon>Sedentaria</taxon>
        <taxon>Scolecida</taxon>
        <taxon>Capitellidae</taxon>
        <taxon>Capitella</taxon>
    </lineage>
</organism>
<evidence type="ECO:0000313" key="3">
    <source>
        <dbReference type="EMBL" id="ELU10015.1"/>
    </source>
</evidence>
<dbReference type="OMA" id="RCRRLFM"/>
<evidence type="ECO:0000313" key="4">
    <source>
        <dbReference type="EnsemblMetazoa" id="CapteP221405"/>
    </source>
</evidence>
<reference evidence="5" key="1">
    <citation type="submission" date="2012-12" db="EMBL/GenBank/DDBJ databases">
        <authorList>
            <person name="Hellsten U."/>
            <person name="Grimwood J."/>
            <person name="Chapman J.A."/>
            <person name="Shapiro H."/>
            <person name="Aerts A."/>
            <person name="Otillar R.P."/>
            <person name="Terry A.Y."/>
            <person name="Boore J.L."/>
            <person name="Simakov O."/>
            <person name="Marletaz F."/>
            <person name="Cho S.-J."/>
            <person name="Edsinger-Gonzales E."/>
            <person name="Havlak P."/>
            <person name="Kuo D.-H."/>
            <person name="Larsson T."/>
            <person name="Lv J."/>
            <person name="Arendt D."/>
            <person name="Savage R."/>
            <person name="Osoegawa K."/>
            <person name="de Jong P."/>
            <person name="Lindberg D.R."/>
            <person name="Seaver E.C."/>
            <person name="Weisblat D.A."/>
            <person name="Putnam N.H."/>
            <person name="Grigoriev I.V."/>
            <person name="Rokhsar D.S."/>
        </authorList>
    </citation>
    <scope>NUCLEOTIDE SEQUENCE</scope>
    <source>
        <strain evidence="5">I ESC-2004</strain>
    </source>
</reference>
<feature type="region of interest" description="Disordered" evidence="2">
    <location>
        <begin position="177"/>
        <end position="204"/>
    </location>
</feature>
<feature type="region of interest" description="Disordered" evidence="2">
    <location>
        <begin position="112"/>
        <end position="153"/>
    </location>
</feature>
<reference evidence="3 5" key="2">
    <citation type="journal article" date="2013" name="Nature">
        <title>Insights into bilaterian evolution from three spiralian genomes.</title>
        <authorList>
            <person name="Simakov O."/>
            <person name="Marletaz F."/>
            <person name="Cho S.J."/>
            <person name="Edsinger-Gonzales E."/>
            <person name="Havlak P."/>
            <person name="Hellsten U."/>
            <person name="Kuo D.H."/>
            <person name="Larsson T."/>
            <person name="Lv J."/>
            <person name="Arendt D."/>
            <person name="Savage R."/>
            <person name="Osoegawa K."/>
            <person name="de Jong P."/>
            <person name="Grimwood J."/>
            <person name="Chapman J.A."/>
            <person name="Shapiro H."/>
            <person name="Aerts A."/>
            <person name="Otillar R.P."/>
            <person name="Terry A.Y."/>
            <person name="Boore J.L."/>
            <person name="Grigoriev I.V."/>
            <person name="Lindberg D.R."/>
            <person name="Seaver E.C."/>
            <person name="Weisblat D.A."/>
            <person name="Putnam N.H."/>
            <person name="Rokhsar D.S."/>
        </authorList>
    </citation>
    <scope>NUCLEOTIDE SEQUENCE</scope>
    <source>
        <strain evidence="3 5">I ESC-2004</strain>
    </source>
</reference>
<dbReference type="STRING" id="283909.R7UV17"/>
<dbReference type="InterPro" id="IPR037693">
    <property type="entry name" value="CCDC15"/>
</dbReference>
<dbReference type="EnsemblMetazoa" id="CapteT221405">
    <property type="protein sequence ID" value="CapteP221405"/>
    <property type="gene ID" value="CapteG221405"/>
</dbReference>
<feature type="coiled-coil region" evidence="1">
    <location>
        <begin position="75"/>
        <end position="111"/>
    </location>
</feature>
<reference evidence="4" key="3">
    <citation type="submission" date="2015-06" db="UniProtKB">
        <authorList>
            <consortium name="EnsemblMetazoa"/>
        </authorList>
    </citation>
    <scope>IDENTIFICATION</scope>
</reference>
<keyword evidence="5" id="KW-1185">Reference proteome</keyword>
<dbReference type="OrthoDB" id="10007210at2759"/>
<dbReference type="PANTHER" id="PTHR14817">
    <property type="entry name" value="COILED-COIL DOMAIN-CONTAINING PROTEIN 15"/>
    <property type="match status" value="1"/>
</dbReference>
<evidence type="ECO:0000256" key="2">
    <source>
        <dbReference type="SAM" id="MobiDB-lite"/>
    </source>
</evidence>
<accession>R7UV17</accession>
<proteinExistence type="predicted"/>
<feature type="region of interest" description="Disordered" evidence="2">
    <location>
        <begin position="344"/>
        <end position="369"/>
    </location>
</feature>
<gene>
    <name evidence="3" type="ORF">CAPTEDRAFT_221405</name>
</gene>
<dbReference type="Proteomes" id="UP000014760">
    <property type="component" value="Unassembled WGS sequence"/>
</dbReference>
<dbReference type="GO" id="GO:0005813">
    <property type="term" value="C:centrosome"/>
    <property type="evidence" value="ECO:0007669"/>
    <property type="project" value="TreeGrafter"/>
</dbReference>
<dbReference type="PANTHER" id="PTHR14817:SF2">
    <property type="entry name" value="COILED-COIL DOMAIN-CONTAINING PROTEIN 15"/>
    <property type="match status" value="1"/>
</dbReference>
<feature type="compositionally biased region" description="Polar residues" evidence="2">
    <location>
        <begin position="132"/>
        <end position="149"/>
    </location>
</feature>
<evidence type="ECO:0008006" key="6">
    <source>
        <dbReference type="Google" id="ProtNLM"/>
    </source>
</evidence>
<dbReference type="EMBL" id="AMQN01000945">
    <property type="status" value="NOT_ANNOTATED_CDS"/>
    <property type="molecule type" value="Genomic_DNA"/>
</dbReference>
<evidence type="ECO:0000256" key="1">
    <source>
        <dbReference type="SAM" id="Coils"/>
    </source>
</evidence>
<evidence type="ECO:0000313" key="5">
    <source>
        <dbReference type="Proteomes" id="UP000014760"/>
    </source>
</evidence>
<name>R7UV17_CAPTE</name>
<dbReference type="HOGENOM" id="CLU_560134_0_0_1"/>
<feature type="compositionally biased region" description="Basic and acidic residues" evidence="2">
    <location>
        <begin position="358"/>
        <end position="369"/>
    </location>
</feature>
<sequence>MANRVNNKRGIRVKSADLGRRMGTRTMEVRAVGAWVQPAIDDAVYEEDAVVSAQEEEERIRLIQRQKEERLQVFQEEVRKRVNQLQRAKQLQQLQKSCSEVEAERRVVQQSAFSAKTTTPRKNRCSLRPESSIHSTGSRDSVQHSATENSFEDHTNKVHAIHRHARQKLISRQAILSNQEQDESSEDIWKMDSTEPVPPCRIRARSSSPIPIEECPAVTNDPRDMWQGEEPASDIEVVHSAESSVRVVHFEPEVNQERVLSKNGPTTNSRLKKVLQAPVLYPGVVNEEEKIRAQSQLVMYRRLFMDIEREQVKENIRRRKHRKKIQMLKKAAENEREHLEKLAQEIIDPEEREEEIQREENEKEEEKRDVQVEEKVREEKGREAERYLEALKQNLREKIAQKGTDLPPLCCCADSVWDTNPQTCANNCVFYRNPKGYARALQSLLASCDVA</sequence>
<keyword evidence="1" id="KW-0175">Coiled coil</keyword>
<dbReference type="EMBL" id="KB297742">
    <property type="protein sequence ID" value="ELU10015.1"/>
    <property type="molecule type" value="Genomic_DNA"/>
</dbReference>
<feature type="compositionally biased region" description="Acidic residues" evidence="2">
    <location>
        <begin position="347"/>
        <end position="357"/>
    </location>
</feature>